<comment type="caution">
    <text evidence="1">The sequence shown here is derived from an EMBL/GenBank/DDBJ whole genome shotgun (WGS) entry which is preliminary data.</text>
</comment>
<reference evidence="1" key="1">
    <citation type="journal article" date="2019" name="Sci. Rep.">
        <title>Draft genome of Tanacetum cinerariifolium, the natural source of mosquito coil.</title>
        <authorList>
            <person name="Yamashiro T."/>
            <person name="Shiraishi A."/>
            <person name="Satake H."/>
            <person name="Nakayama K."/>
        </authorList>
    </citation>
    <scope>NUCLEOTIDE SEQUENCE</scope>
</reference>
<sequence>MFEEDQQLTASFMALSLPLLGFMGDLKGENETLVELRDLHRRMDNGDELSGFRRENELLIYNDRYYVGRESKLKAQLLQEFHNTPSARHGGIKKILVGLSALFFLKGM</sequence>
<proteinExistence type="predicted"/>
<name>A0A699U2G5_TANCI</name>
<dbReference type="AlphaFoldDB" id="A0A699U2G5"/>
<evidence type="ECO:0000313" key="1">
    <source>
        <dbReference type="EMBL" id="GFD16982.1"/>
    </source>
</evidence>
<gene>
    <name evidence="1" type="ORF">Tci_888951</name>
</gene>
<protein>
    <submittedName>
        <fullName evidence="1">Ty3/gypsy retrotransposon protein</fullName>
    </submittedName>
</protein>
<organism evidence="1">
    <name type="scientific">Tanacetum cinerariifolium</name>
    <name type="common">Dalmatian daisy</name>
    <name type="synonym">Chrysanthemum cinerariifolium</name>
    <dbReference type="NCBI Taxonomy" id="118510"/>
    <lineage>
        <taxon>Eukaryota</taxon>
        <taxon>Viridiplantae</taxon>
        <taxon>Streptophyta</taxon>
        <taxon>Embryophyta</taxon>
        <taxon>Tracheophyta</taxon>
        <taxon>Spermatophyta</taxon>
        <taxon>Magnoliopsida</taxon>
        <taxon>eudicotyledons</taxon>
        <taxon>Gunneridae</taxon>
        <taxon>Pentapetalae</taxon>
        <taxon>asterids</taxon>
        <taxon>campanulids</taxon>
        <taxon>Asterales</taxon>
        <taxon>Asteraceae</taxon>
        <taxon>Asteroideae</taxon>
        <taxon>Anthemideae</taxon>
        <taxon>Anthemidinae</taxon>
        <taxon>Tanacetum</taxon>
    </lineage>
</organism>
<accession>A0A699U2G5</accession>
<dbReference type="EMBL" id="BKCJ011296942">
    <property type="protein sequence ID" value="GFD16982.1"/>
    <property type="molecule type" value="Genomic_DNA"/>
</dbReference>